<dbReference type="PANTHER" id="PTHR10381:SF70">
    <property type="entry name" value="ATP-DEPENDENT CLP PROTEASE PROTEOLYTIC SUBUNIT"/>
    <property type="match status" value="1"/>
</dbReference>
<comment type="caution">
    <text evidence="7">The sequence shown here is derived from an EMBL/GenBank/DDBJ whole genome shotgun (WGS) entry which is preliminary data.</text>
</comment>
<evidence type="ECO:0000256" key="1">
    <source>
        <dbReference type="ARBA" id="ARBA00007039"/>
    </source>
</evidence>
<dbReference type="Proteomes" id="UP000016033">
    <property type="component" value="Unassembled WGS sequence"/>
</dbReference>
<sequence>MNRQQLAAALAAGSITQAQHDTALATLTRVQFAAAAAQTTPAWNLESAGGVASLHLYGPIGSYWDGIRAADVVREVRDLDVATLNVYINSPGGDVYEGIAIRNVLRETSAHVVVQIDSLAASAASFIACAGDEIVISDHAEIMIHDAWNIAIGNADDIRTVADDLDRLSDNIAAMYAERAGGDPAAWRAVMKAETWYSAEEAVAAGLADRLASAPTEADAPAAHFDLSMYAHAGRAAAPAPVPVAALAAPRKEPRMNREQLAAALAAGQITQEQHDAALAALNIVSAEPAPAAALAPAAGAPGVAVPVEYATGPQGAQPAPVARITERPQSLMNVARDAAALIHAGASTAEWVAGVNNALAPVLESADVGGGFTAPDRIGEVWTARPEGRPVIDSLGGTKPLTATRIEGWKWKQPTPAPQPYEGELAEIPTGTWETVPVSEVPGRWAFGNKIDRIHRDLGSADLIASLFNLLGQGYDAKSDEAVSVDLLAAATALTGGAASLVEAFVKSFLQLKRIGATPSKMWMAEDLFVEWAQLKIADLPAWIANSSGFVKLDGNTSLAGVFDADVDFKLPAGTFETYDRRAVTVYESPQIKLEAQDIAHGAIDIGFFAYGGTLVNDARAVLKTTVTPTP</sequence>
<comment type="similarity">
    <text evidence="1 6">Belongs to the peptidase S14 family.</text>
</comment>
<accession>T5KKU7</accession>
<dbReference type="InterPro" id="IPR029045">
    <property type="entry name" value="ClpP/crotonase-like_dom_sf"/>
</dbReference>
<dbReference type="RefSeq" id="WP_021200053.1">
    <property type="nucleotide sequence ID" value="NZ_ATAO01000193.1"/>
</dbReference>
<keyword evidence="4" id="KW-0378">Hydrolase</keyword>
<keyword evidence="2" id="KW-0963">Cytoplasm</keyword>
<evidence type="ECO:0000256" key="3">
    <source>
        <dbReference type="ARBA" id="ARBA00022670"/>
    </source>
</evidence>
<evidence type="ECO:0000256" key="2">
    <source>
        <dbReference type="ARBA" id="ARBA00022490"/>
    </source>
</evidence>
<reference evidence="7 8" key="1">
    <citation type="journal article" date="2013" name="Genome Announc.">
        <title>Whole-genome sequences of five oyster-associated bacteria show potential for crude oil hydrocarbon degradation.</title>
        <authorList>
            <person name="Chauhan A."/>
            <person name="Green S."/>
            <person name="Pathak A."/>
            <person name="Thomas J."/>
            <person name="Venkatramanan R."/>
        </authorList>
    </citation>
    <scope>NUCLEOTIDE SEQUENCE [LARGE SCALE GENOMIC DNA]</scope>
    <source>
        <strain evidence="7 8">MF109</strain>
    </source>
</reference>
<organism evidence="7 8">
    <name type="scientific">Microbacterium maritypicum MF109</name>
    <dbReference type="NCBI Taxonomy" id="1333857"/>
    <lineage>
        <taxon>Bacteria</taxon>
        <taxon>Bacillati</taxon>
        <taxon>Actinomycetota</taxon>
        <taxon>Actinomycetes</taxon>
        <taxon>Micrococcales</taxon>
        <taxon>Microbacteriaceae</taxon>
        <taxon>Microbacterium</taxon>
    </lineage>
</organism>
<dbReference type="AlphaFoldDB" id="T5KKU7"/>
<dbReference type="NCBIfam" id="NF045542">
    <property type="entry name" value="Clp_rel_HeadMat"/>
    <property type="match status" value="1"/>
</dbReference>
<evidence type="ECO:0000256" key="6">
    <source>
        <dbReference type="RuleBase" id="RU003567"/>
    </source>
</evidence>
<protein>
    <recommendedName>
        <fullName evidence="6">ATP-dependent Clp protease proteolytic subunit</fullName>
    </recommendedName>
</protein>
<dbReference type="EMBL" id="ATAO01000193">
    <property type="protein sequence ID" value="EQM75911.1"/>
    <property type="molecule type" value="Genomic_DNA"/>
</dbReference>
<dbReference type="InterPro" id="IPR001907">
    <property type="entry name" value="ClpP"/>
</dbReference>
<gene>
    <name evidence="7" type="ORF">L687_18620</name>
</gene>
<dbReference type="PATRIC" id="fig|1333857.3.peg.2093"/>
<dbReference type="PRINTS" id="PR00127">
    <property type="entry name" value="CLPPROTEASEP"/>
</dbReference>
<proteinExistence type="inferred from homology"/>
<evidence type="ECO:0000256" key="5">
    <source>
        <dbReference type="ARBA" id="ARBA00022825"/>
    </source>
</evidence>
<dbReference type="GO" id="GO:0009368">
    <property type="term" value="C:endopeptidase Clp complex"/>
    <property type="evidence" value="ECO:0007669"/>
    <property type="project" value="TreeGrafter"/>
</dbReference>
<evidence type="ECO:0000313" key="8">
    <source>
        <dbReference type="Proteomes" id="UP000016033"/>
    </source>
</evidence>
<dbReference type="Gene3D" id="3.90.226.10">
    <property type="entry name" value="2-enoyl-CoA Hydratase, Chain A, domain 1"/>
    <property type="match status" value="1"/>
</dbReference>
<dbReference type="GO" id="GO:0006515">
    <property type="term" value="P:protein quality control for misfolded or incompletely synthesized proteins"/>
    <property type="evidence" value="ECO:0007669"/>
    <property type="project" value="TreeGrafter"/>
</dbReference>
<dbReference type="PANTHER" id="PTHR10381">
    <property type="entry name" value="ATP-DEPENDENT CLP PROTEASE PROTEOLYTIC SUBUNIT"/>
    <property type="match status" value="1"/>
</dbReference>
<keyword evidence="5" id="KW-0720">Serine protease</keyword>
<dbReference type="GO" id="GO:0004252">
    <property type="term" value="F:serine-type endopeptidase activity"/>
    <property type="evidence" value="ECO:0007669"/>
    <property type="project" value="InterPro"/>
</dbReference>
<dbReference type="CDD" id="cd07016">
    <property type="entry name" value="S14_ClpP_1"/>
    <property type="match status" value="1"/>
</dbReference>
<dbReference type="InterPro" id="IPR023562">
    <property type="entry name" value="ClpP/TepA"/>
</dbReference>
<dbReference type="GO" id="GO:0051117">
    <property type="term" value="F:ATPase binding"/>
    <property type="evidence" value="ECO:0007669"/>
    <property type="project" value="TreeGrafter"/>
</dbReference>
<evidence type="ECO:0000313" key="7">
    <source>
        <dbReference type="EMBL" id="EQM75911.1"/>
    </source>
</evidence>
<dbReference type="Pfam" id="PF00574">
    <property type="entry name" value="CLP_protease"/>
    <property type="match status" value="1"/>
</dbReference>
<name>T5KKU7_MICMQ</name>
<keyword evidence="3" id="KW-0645">Protease</keyword>
<dbReference type="SUPFAM" id="SSF52096">
    <property type="entry name" value="ClpP/crotonase"/>
    <property type="match status" value="1"/>
</dbReference>
<dbReference type="GO" id="GO:0004176">
    <property type="term" value="F:ATP-dependent peptidase activity"/>
    <property type="evidence" value="ECO:0007669"/>
    <property type="project" value="InterPro"/>
</dbReference>
<evidence type="ECO:0000256" key="4">
    <source>
        <dbReference type="ARBA" id="ARBA00022801"/>
    </source>
</evidence>